<evidence type="ECO:0000313" key="3">
    <source>
        <dbReference type="Proteomes" id="UP000489600"/>
    </source>
</evidence>
<keyword evidence="3" id="KW-1185">Reference proteome</keyword>
<comment type="caution">
    <text evidence="2">The sequence shown here is derived from an EMBL/GenBank/DDBJ whole genome shotgun (WGS) entry which is preliminary data.</text>
</comment>
<protein>
    <submittedName>
        <fullName evidence="2">Uncharacterized protein</fullName>
    </submittedName>
</protein>
<name>A0A565AT89_9BRAS</name>
<dbReference type="Proteomes" id="UP000489600">
    <property type="component" value="Unassembled WGS sequence"/>
</dbReference>
<reference evidence="2" key="1">
    <citation type="submission" date="2019-07" db="EMBL/GenBank/DDBJ databases">
        <authorList>
            <person name="Dittberner H."/>
        </authorList>
    </citation>
    <scope>NUCLEOTIDE SEQUENCE [LARGE SCALE GENOMIC DNA]</scope>
</reference>
<dbReference type="EMBL" id="CABITT030000001">
    <property type="protein sequence ID" value="VVA92300.1"/>
    <property type="molecule type" value="Genomic_DNA"/>
</dbReference>
<evidence type="ECO:0000256" key="1">
    <source>
        <dbReference type="SAM" id="MobiDB-lite"/>
    </source>
</evidence>
<accession>A0A565AT89</accession>
<proteinExistence type="predicted"/>
<organism evidence="2 3">
    <name type="scientific">Arabis nemorensis</name>
    <dbReference type="NCBI Taxonomy" id="586526"/>
    <lineage>
        <taxon>Eukaryota</taxon>
        <taxon>Viridiplantae</taxon>
        <taxon>Streptophyta</taxon>
        <taxon>Embryophyta</taxon>
        <taxon>Tracheophyta</taxon>
        <taxon>Spermatophyta</taxon>
        <taxon>Magnoliopsida</taxon>
        <taxon>eudicotyledons</taxon>
        <taxon>Gunneridae</taxon>
        <taxon>Pentapetalae</taxon>
        <taxon>rosids</taxon>
        <taxon>malvids</taxon>
        <taxon>Brassicales</taxon>
        <taxon>Brassicaceae</taxon>
        <taxon>Arabideae</taxon>
        <taxon>Arabis</taxon>
    </lineage>
</organism>
<sequence>MASKSLATPKRTRHGGDGASTTTPVDPAAPRKTWRGCDGGSISASVEKFGPHAPSALSVQNILDLKAKYGFPDEVNLILPDPD</sequence>
<dbReference type="AlphaFoldDB" id="A0A565AT89"/>
<feature type="region of interest" description="Disordered" evidence="1">
    <location>
        <begin position="1"/>
        <end position="39"/>
    </location>
</feature>
<evidence type="ECO:0000313" key="2">
    <source>
        <dbReference type="EMBL" id="VVA92300.1"/>
    </source>
</evidence>
<gene>
    <name evidence="2" type="ORF">ANE_LOCUS2745</name>
</gene>